<dbReference type="PANTHER" id="PTHR38454">
    <property type="entry name" value="INTEGRAL MEMBRANE PROTEIN-RELATED"/>
    <property type="match status" value="1"/>
</dbReference>
<gene>
    <name evidence="2" type="ORF">METZ01_LOCUS3042</name>
</gene>
<feature type="transmembrane region" description="Helical" evidence="1">
    <location>
        <begin position="119"/>
        <end position="141"/>
    </location>
</feature>
<name>A0A381N8Z5_9ZZZZ</name>
<feature type="transmembrane region" description="Helical" evidence="1">
    <location>
        <begin position="474"/>
        <end position="492"/>
    </location>
</feature>
<keyword evidence="1" id="KW-0812">Transmembrane</keyword>
<sequence>VEKLTSSKNFSISILLVVVALMLYKMIFLGQITPSGDSVAREPINQWSSNYKIEHNEIPAWSSILFSGMPTLGSYIVSNYGPLNTTILKLFNKGFTYWTLFVIAGLGVYFLLKKLKTGELAALFGGLVYAITPYQFGLINASHGNKIISLAYFPWILLAVYNLFYEQKVFNILALALAAALQLWSNHPQMVYYSWMVIVFFWIWNHIADRITNKEPKAAFVKSTLFMMVGLILALVIVSDPYASVFEFQQHSDRGAPSVLDKSAQTQTGVKWDYATQWSFEPYETISFIYPYYYGLQNYPSRDIKSTAYWGGMQFTQSTHYFGILVFLLAILGSLVKKPDNFQIFLWVSSTLILLVGFGRHFPVLFSPLFYWAPFFSKFRVPSMIYAFLPFTFGLLAATGLDNILGLMKGEKIDQKIIKRFIIIFGSFIGLTIFYMMFGNSILSFIRPGETTQYNPRLLAQIQAIRQELFEKGILLALFVSGCGFVAIWLGIKRKITPLIAGWAIIILTICDLWVVNNEFMNLKDPKSINKQFQPNAVTNFLTADENLFRIFPADGLNTNWYGYFGLSSIGGYRPVKLRNYQDLMDAQGFRRPQVLNMLNVKYVLTQKKINNPDFIPVKDVPGIFKNTKVLPRAWIISDVKSVPTQRESLMETLLNGFDPSRSAIVMNYNDEAIPENGNGQVTVTSKTANRIELTSQSETGGLLVLSEIYYKPGWQAFVNDEETTIYQTNHVLRSVRVPAGQSKVVFEYDTKLWISTRILSRAIFFAVLFGLGFLFWREAKKKPDHE</sequence>
<organism evidence="2">
    <name type="scientific">marine metagenome</name>
    <dbReference type="NCBI Taxonomy" id="408172"/>
    <lineage>
        <taxon>unclassified sequences</taxon>
        <taxon>metagenomes</taxon>
        <taxon>ecological metagenomes</taxon>
    </lineage>
</organism>
<keyword evidence="1" id="KW-1133">Transmembrane helix</keyword>
<evidence type="ECO:0000256" key="1">
    <source>
        <dbReference type="SAM" id="Phobius"/>
    </source>
</evidence>
<feature type="transmembrane region" description="Helical" evidence="1">
    <location>
        <begin position="499"/>
        <end position="516"/>
    </location>
</feature>
<keyword evidence="1" id="KW-0472">Membrane</keyword>
<feature type="transmembrane region" description="Helical" evidence="1">
    <location>
        <begin position="12"/>
        <end position="32"/>
    </location>
</feature>
<feature type="transmembrane region" description="Helical" evidence="1">
    <location>
        <begin position="319"/>
        <end position="337"/>
    </location>
</feature>
<reference evidence="2" key="1">
    <citation type="submission" date="2018-05" db="EMBL/GenBank/DDBJ databases">
        <authorList>
            <person name="Lanie J.A."/>
            <person name="Ng W.-L."/>
            <person name="Kazmierczak K.M."/>
            <person name="Andrzejewski T.M."/>
            <person name="Davidsen T.M."/>
            <person name="Wayne K.J."/>
            <person name="Tettelin H."/>
            <person name="Glass J.I."/>
            <person name="Rusch D."/>
            <person name="Podicherti R."/>
            <person name="Tsui H.-C.T."/>
            <person name="Winkler M.E."/>
        </authorList>
    </citation>
    <scope>NUCLEOTIDE SEQUENCE</scope>
</reference>
<feature type="transmembrane region" description="Helical" evidence="1">
    <location>
        <begin position="344"/>
        <end position="363"/>
    </location>
</feature>
<evidence type="ECO:0000313" key="2">
    <source>
        <dbReference type="EMBL" id="SUZ50188.1"/>
    </source>
</evidence>
<dbReference type="PANTHER" id="PTHR38454:SF1">
    <property type="entry name" value="INTEGRAL MEMBRANE PROTEIN"/>
    <property type="match status" value="1"/>
</dbReference>
<feature type="transmembrane region" description="Helical" evidence="1">
    <location>
        <begin position="383"/>
        <end position="405"/>
    </location>
</feature>
<feature type="transmembrane region" description="Helical" evidence="1">
    <location>
        <begin position="759"/>
        <end position="777"/>
    </location>
</feature>
<dbReference type="AlphaFoldDB" id="A0A381N8Z5"/>
<feature type="transmembrane region" description="Helical" evidence="1">
    <location>
        <begin position="219"/>
        <end position="238"/>
    </location>
</feature>
<feature type="transmembrane region" description="Helical" evidence="1">
    <location>
        <begin position="169"/>
        <end position="185"/>
    </location>
</feature>
<dbReference type="InterPro" id="IPR018580">
    <property type="entry name" value="Uncharacterised_YfhO"/>
</dbReference>
<dbReference type="Pfam" id="PF09586">
    <property type="entry name" value="YfhO"/>
    <property type="match status" value="1"/>
</dbReference>
<feature type="transmembrane region" description="Helical" evidence="1">
    <location>
        <begin position="147"/>
        <end position="164"/>
    </location>
</feature>
<protein>
    <recommendedName>
        <fullName evidence="3">Membrane protein 6-pyruvoyl-tetrahydropterin synthase-related domain-containing protein</fullName>
    </recommendedName>
</protein>
<evidence type="ECO:0008006" key="3">
    <source>
        <dbReference type="Google" id="ProtNLM"/>
    </source>
</evidence>
<dbReference type="EMBL" id="UINC01000156">
    <property type="protein sequence ID" value="SUZ50188.1"/>
    <property type="molecule type" value="Genomic_DNA"/>
</dbReference>
<proteinExistence type="predicted"/>
<accession>A0A381N8Z5</accession>
<feature type="transmembrane region" description="Helical" evidence="1">
    <location>
        <begin position="417"/>
        <end position="438"/>
    </location>
</feature>
<feature type="transmembrane region" description="Helical" evidence="1">
    <location>
        <begin position="191"/>
        <end position="207"/>
    </location>
</feature>
<feature type="non-terminal residue" evidence="2">
    <location>
        <position position="1"/>
    </location>
</feature>
<feature type="transmembrane region" description="Helical" evidence="1">
    <location>
        <begin position="95"/>
        <end position="112"/>
    </location>
</feature>